<dbReference type="EMBL" id="JYON01000027">
    <property type="protein sequence ID" value="KJH70153.1"/>
    <property type="molecule type" value="Genomic_DNA"/>
</dbReference>
<dbReference type="Proteomes" id="UP000032452">
    <property type="component" value="Unassembled WGS sequence"/>
</dbReference>
<accession>A0A0D8ZMU0</accession>
<dbReference type="PATRIC" id="fig|1618023.3.peg.2026"/>
<protein>
    <recommendedName>
        <fullName evidence="2">TPM domain-containing protein</fullName>
    </recommendedName>
</protein>
<keyword evidence="4" id="KW-1185">Reference proteome</keyword>
<feature type="region of interest" description="Disordered" evidence="1">
    <location>
        <begin position="334"/>
        <end position="426"/>
    </location>
</feature>
<feature type="domain" description="TPM" evidence="2">
    <location>
        <begin position="17"/>
        <end position="141"/>
    </location>
</feature>
<evidence type="ECO:0000313" key="3">
    <source>
        <dbReference type="EMBL" id="KJH70153.1"/>
    </source>
</evidence>
<name>A0A0D8ZMU0_9CYAN</name>
<proteinExistence type="predicted"/>
<dbReference type="AlphaFoldDB" id="A0A0D8ZMU0"/>
<reference evidence="3 4" key="1">
    <citation type="submission" date="2015-02" db="EMBL/GenBank/DDBJ databases">
        <title>Draft genome of a novel marine cyanobacterium (Chroococcales) isolated from South Atlantic Ocean.</title>
        <authorList>
            <person name="Rigonato J."/>
            <person name="Alvarenga D.O."/>
            <person name="Branco L.H."/>
            <person name="Varani A.M."/>
            <person name="Brandini F.P."/>
            <person name="Fiore M.F."/>
        </authorList>
    </citation>
    <scope>NUCLEOTIDE SEQUENCE [LARGE SCALE GENOMIC DNA]</scope>
    <source>
        <strain evidence="3 4">CENA595</strain>
    </source>
</reference>
<feature type="compositionally biased region" description="Gly residues" evidence="1">
    <location>
        <begin position="402"/>
        <end position="426"/>
    </location>
</feature>
<gene>
    <name evidence="3" type="ORF">UH38_19945</name>
</gene>
<sequence length="426" mass="45452">MNIEDLPNPKQVQGSWVADTANILSPETEEKIDRSLSKLAATNGSEVAVVTVQETAPSATPKQFATDLFNYWGIGKKGEDNGVLLLISTKDHRVEIETGYGVEDVLPDALAGNIIREKITPQFKQGNFDKGTLAGTQALVAVLEQKVSSVNSISSSQPEQSDRKKEQEVKKFNYLNLSQIEQSDRQNWQILYWLLGIGSITGVVAIYFKIRATQKADEIIVNPCSTCHQAMTKVDATVLKPMLSKPQQIAQKLGSVDFEAWHCTNCQPQPSNLKDVNLSRKVCYHSDFRCCHSCDELTVERTSKVLQPATLESEGKKLVIDACHCCSYQEQTEKTINRLSPPPTPASRNIWSDSGSSNRTSSSSSSSNWISSSGGGSSSSGGSSSGSSGGGYSGGSDWSSGSSGGYSGGGDWGGGSSGGGGAGGSW</sequence>
<feature type="compositionally biased region" description="Gly residues" evidence="1">
    <location>
        <begin position="373"/>
        <end position="394"/>
    </location>
</feature>
<dbReference type="Pfam" id="PF04536">
    <property type="entry name" value="TPM_phosphatase"/>
    <property type="match status" value="1"/>
</dbReference>
<dbReference type="PANTHER" id="PTHR30373">
    <property type="entry name" value="UPF0603 PROTEIN YGCG"/>
    <property type="match status" value="1"/>
</dbReference>
<evidence type="ECO:0000313" key="4">
    <source>
        <dbReference type="Proteomes" id="UP000032452"/>
    </source>
</evidence>
<comment type="caution">
    <text evidence="3">The sequence shown here is derived from an EMBL/GenBank/DDBJ whole genome shotgun (WGS) entry which is preliminary data.</text>
</comment>
<organism evidence="3 4">
    <name type="scientific">Aliterella atlantica CENA595</name>
    <dbReference type="NCBI Taxonomy" id="1618023"/>
    <lineage>
        <taxon>Bacteria</taxon>
        <taxon>Bacillati</taxon>
        <taxon>Cyanobacteriota</taxon>
        <taxon>Cyanophyceae</taxon>
        <taxon>Chroococcidiopsidales</taxon>
        <taxon>Aliterellaceae</taxon>
        <taxon>Aliterella</taxon>
    </lineage>
</organism>
<dbReference type="InterPro" id="IPR007621">
    <property type="entry name" value="TPM_dom"/>
</dbReference>
<dbReference type="Gene3D" id="3.10.310.50">
    <property type="match status" value="1"/>
</dbReference>
<dbReference type="PANTHER" id="PTHR30373:SF2">
    <property type="entry name" value="UPF0603 PROTEIN YGCG"/>
    <property type="match status" value="1"/>
</dbReference>
<feature type="compositionally biased region" description="Low complexity" evidence="1">
    <location>
        <begin position="352"/>
        <end position="372"/>
    </location>
</feature>
<evidence type="ECO:0000259" key="2">
    <source>
        <dbReference type="Pfam" id="PF04536"/>
    </source>
</evidence>
<evidence type="ECO:0000256" key="1">
    <source>
        <dbReference type="SAM" id="MobiDB-lite"/>
    </source>
</evidence>
<dbReference type="STRING" id="1618023.UH38_19945"/>